<dbReference type="PANTHER" id="PTHR34821:SF2">
    <property type="entry name" value="INNER MEMBRANE PROTEIN YDCZ"/>
    <property type="match status" value="1"/>
</dbReference>
<dbReference type="Proteomes" id="UP000195918">
    <property type="component" value="Unassembled WGS sequence"/>
</dbReference>
<feature type="transmembrane region" description="Helical" evidence="1">
    <location>
        <begin position="162"/>
        <end position="179"/>
    </location>
</feature>
<keyword evidence="1" id="KW-1133">Transmembrane helix</keyword>
<feature type="transmembrane region" description="Helical" evidence="1">
    <location>
        <begin position="185"/>
        <end position="210"/>
    </location>
</feature>
<evidence type="ECO:0000313" key="3">
    <source>
        <dbReference type="Proteomes" id="UP000195918"/>
    </source>
</evidence>
<accession>A0A1X6WKC2</accession>
<name>A0A1X6WKC2_9ENTE</name>
<dbReference type="AlphaFoldDB" id="A0A1X6WKC2"/>
<feature type="transmembrane region" description="Helical" evidence="1">
    <location>
        <begin position="117"/>
        <end position="142"/>
    </location>
</feature>
<gene>
    <name evidence="2" type="ORF">FM121_01210</name>
</gene>
<reference evidence="3" key="1">
    <citation type="submission" date="2017-02" db="EMBL/GenBank/DDBJ databases">
        <authorList>
            <person name="Dridi B."/>
        </authorList>
    </citation>
    <scope>NUCLEOTIDE SEQUENCE [LARGE SCALE GENOMIC DNA]</scope>
    <source>
        <strain evidence="3">bH819</strain>
    </source>
</reference>
<sequence>MNIFIFLILGLIAGACFPVQATINSRLGSYTKNPLTASLIAFSVGSIVLFLLVILFNFKSFFNIDTSVSPLVFLGGPIAGVIYNVANIILFSKIGAMITTMVTITGQMVTGMLIDHFGLLGMPVSAITGSRLLGIGMMLIAIFLFQKSKNQSNLEEVISKKWLFLGVLAGAFPPLQAAFNGQLRVATHSVLLSTFLSFFIGAIILVLLLLIIEKKITIPKIDSEGNNLPWWFYIGGLFGIIIVGGNILVIHTLGSILTTIIFILGQLVMATLIDHLGIFGLKKRSVMPMQYMSILMIVIALFLV</sequence>
<keyword evidence="1" id="KW-0472">Membrane</keyword>
<keyword evidence="3" id="KW-1185">Reference proteome</keyword>
<keyword evidence="1" id="KW-0812">Transmembrane</keyword>
<dbReference type="RefSeq" id="WP_086950334.1">
    <property type="nucleotide sequence ID" value="NZ_FWFD01000003.1"/>
</dbReference>
<dbReference type="InterPro" id="IPR006750">
    <property type="entry name" value="YdcZ"/>
</dbReference>
<evidence type="ECO:0000256" key="1">
    <source>
        <dbReference type="SAM" id="Phobius"/>
    </source>
</evidence>
<dbReference type="PANTHER" id="PTHR34821">
    <property type="entry name" value="INNER MEMBRANE PROTEIN YDCZ"/>
    <property type="match status" value="1"/>
</dbReference>
<organism evidence="2 3">
    <name type="scientific">Vagococcus fluvialis bH819</name>
    <dbReference type="NCBI Taxonomy" id="1255619"/>
    <lineage>
        <taxon>Bacteria</taxon>
        <taxon>Bacillati</taxon>
        <taxon>Bacillota</taxon>
        <taxon>Bacilli</taxon>
        <taxon>Lactobacillales</taxon>
        <taxon>Enterococcaceae</taxon>
        <taxon>Vagococcus</taxon>
    </lineage>
</organism>
<feature type="transmembrane region" description="Helical" evidence="1">
    <location>
        <begin position="70"/>
        <end position="91"/>
    </location>
</feature>
<protein>
    <submittedName>
        <fullName evidence="2">Integral membrane protein</fullName>
    </submittedName>
</protein>
<dbReference type="OrthoDB" id="7864805at2"/>
<dbReference type="GO" id="GO:0005886">
    <property type="term" value="C:plasma membrane"/>
    <property type="evidence" value="ECO:0007669"/>
    <property type="project" value="TreeGrafter"/>
</dbReference>
<evidence type="ECO:0000313" key="2">
    <source>
        <dbReference type="EMBL" id="SLM84680.1"/>
    </source>
</evidence>
<feature type="transmembrane region" description="Helical" evidence="1">
    <location>
        <begin position="285"/>
        <end position="303"/>
    </location>
</feature>
<dbReference type="Pfam" id="PF04657">
    <property type="entry name" value="DMT_YdcZ"/>
    <property type="match status" value="2"/>
</dbReference>
<dbReference type="EMBL" id="FWFD01000003">
    <property type="protein sequence ID" value="SLM84680.1"/>
    <property type="molecule type" value="Genomic_DNA"/>
</dbReference>
<feature type="transmembrane region" description="Helical" evidence="1">
    <location>
        <begin position="37"/>
        <end position="58"/>
    </location>
</feature>
<feature type="transmembrane region" description="Helical" evidence="1">
    <location>
        <begin position="256"/>
        <end position="273"/>
    </location>
</feature>
<proteinExistence type="predicted"/>
<feature type="transmembrane region" description="Helical" evidence="1">
    <location>
        <begin position="230"/>
        <end position="250"/>
    </location>
</feature>